<evidence type="ECO:0000313" key="2">
    <source>
        <dbReference type="EMBL" id="SOD81094.1"/>
    </source>
</evidence>
<dbReference type="RefSeq" id="WP_097125286.1">
    <property type="nucleotide sequence ID" value="NZ_OCNH01000001.1"/>
</dbReference>
<proteinExistence type="predicted"/>
<protein>
    <submittedName>
        <fullName evidence="2">Uncharacterized protein</fullName>
    </submittedName>
</protein>
<reference evidence="3" key="1">
    <citation type="submission" date="2017-09" db="EMBL/GenBank/DDBJ databases">
        <authorList>
            <person name="Varghese N."/>
            <person name="Submissions S."/>
        </authorList>
    </citation>
    <scope>NUCLEOTIDE SEQUENCE [LARGE SCALE GENOMIC DNA]</scope>
    <source>
        <strain evidence="3">DSM 29961</strain>
    </source>
</reference>
<gene>
    <name evidence="2" type="ORF">SAMN06269250_1672</name>
</gene>
<dbReference type="AlphaFoldDB" id="A0A286FE40"/>
<accession>A0A286FE40</accession>
<feature type="compositionally biased region" description="Pro residues" evidence="1">
    <location>
        <begin position="256"/>
        <end position="265"/>
    </location>
</feature>
<sequence>MTHSFDVLDAERFGVEEAVVIHALKYWQSLNAVNSTHYYEGRTWVRMPVARMIKFFRYFKYPRKLARVLESLEKQGAVLASKKFNKYRTNQTKFYSLSDEITVPVYDDGQGSGDDDWDATQQEDTPTASLLNRVPMASTATSSLGVLTIPTLPIDNYDKSAQDKTVKSREDSFVKSGQDNTVKCQELQIPNSSSPVDKSVNCIGINNEGIYKDMDTVVVIGEEEKNDDDNPSTSEKSVEQQINDFVASYEQKKASPPTPPQPPRPMGDELPVLDYVRIAGKDYSRQAIEKHLRDYHNGSRGEDWRCKHPGLDFEAILDAFLEDIDQQKFDQTSYLKNRFRMFSDDFLIGKRTLKLTTPTATVSSTGRPVIIAKRPQAPTNVR</sequence>
<dbReference type="Proteomes" id="UP000219452">
    <property type="component" value="Unassembled WGS sequence"/>
</dbReference>
<evidence type="ECO:0000256" key="1">
    <source>
        <dbReference type="SAM" id="MobiDB-lite"/>
    </source>
</evidence>
<organism evidence="2 3">
    <name type="scientific">Spirosoma fluviale</name>
    <dbReference type="NCBI Taxonomy" id="1597977"/>
    <lineage>
        <taxon>Bacteria</taxon>
        <taxon>Pseudomonadati</taxon>
        <taxon>Bacteroidota</taxon>
        <taxon>Cytophagia</taxon>
        <taxon>Cytophagales</taxon>
        <taxon>Cytophagaceae</taxon>
        <taxon>Spirosoma</taxon>
    </lineage>
</organism>
<evidence type="ECO:0000313" key="3">
    <source>
        <dbReference type="Proteomes" id="UP000219452"/>
    </source>
</evidence>
<keyword evidence="3" id="KW-1185">Reference proteome</keyword>
<dbReference type="OrthoDB" id="1258529at2"/>
<name>A0A286FE40_9BACT</name>
<dbReference type="EMBL" id="OCNH01000001">
    <property type="protein sequence ID" value="SOD81094.1"/>
    <property type="molecule type" value="Genomic_DNA"/>
</dbReference>
<feature type="region of interest" description="Disordered" evidence="1">
    <location>
        <begin position="249"/>
        <end position="269"/>
    </location>
</feature>